<evidence type="ECO:0000259" key="8">
    <source>
        <dbReference type="Pfam" id="PF06808"/>
    </source>
</evidence>
<comment type="subcellular location">
    <subcellularLocation>
        <location evidence="1">Cell inner membrane</location>
        <topology evidence="1">Multi-pass membrane protein</topology>
    </subcellularLocation>
</comment>
<dbReference type="NCBIfam" id="TIGR00786">
    <property type="entry name" value="dctM"/>
    <property type="match status" value="1"/>
</dbReference>
<dbReference type="PANTHER" id="PTHR33362">
    <property type="entry name" value="SIALIC ACID TRAP TRANSPORTER PERMEASE PROTEIN SIAT-RELATED"/>
    <property type="match status" value="1"/>
</dbReference>
<dbReference type="EMBL" id="VSSQ01002125">
    <property type="protein sequence ID" value="MPM13477.1"/>
    <property type="molecule type" value="Genomic_DNA"/>
</dbReference>
<feature type="transmembrane region" description="Helical" evidence="7">
    <location>
        <begin position="167"/>
        <end position="189"/>
    </location>
</feature>
<feature type="transmembrane region" description="Helical" evidence="7">
    <location>
        <begin position="48"/>
        <end position="66"/>
    </location>
</feature>
<keyword evidence="4 7" id="KW-0812">Transmembrane</keyword>
<evidence type="ECO:0000256" key="6">
    <source>
        <dbReference type="ARBA" id="ARBA00023136"/>
    </source>
</evidence>
<accession>A0A644XC42</accession>
<reference evidence="9" key="1">
    <citation type="submission" date="2019-08" db="EMBL/GenBank/DDBJ databases">
        <authorList>
            <person name="Kucharzyk K."/>
            <person name="Murdoch R.W."/>
            <person name="Higgins S."/>
            <person name="Loffler F."/>
        </authorList>
    </citation>
    <scope>NUCLEOTIDE SEQUENCE</scope>
</reference>
<feature type="transmembrane region" description="Helical" evidence="7">
    <location>
        <begin position="209"/>
        <end position="231"/>
    </location>
</feature>
<evidence type="ECO:0000256" key="5">
    <source>
        <dbReference type="ARBA" id="ARBA00022989"/>
    </source>
</evidence>
<feature type="transmembrane region" description="Helical" evidence="7">
    <location>
        <begin position="300"/>
        <end position="322"/>
    </location>
</feature>
<dbReference type="GO" id="GO:0022857">
    <property type="term" value="F:transmembrane transporter activity"/>
    <property type="evidence" value="ECO:0007669"/>
    <property type="project" value="TreeGrafter"/>
</dbReference>
<evidence type="ECO:0000256" key="2">
    <source>
        <dbReference type="ARBA" id="ARBA00022475"/>
    </source>
</evidence>
<feature type="transmembrane region" description="Helical" evidence="7">
    <location>
        <begin position="267"/>
        <end position="288"/>
    </location>
</feature>
<feature type="domain" description="TRAP C4-dicarboxylate transport system permease DctM subunit" evidence="8">
    <location>
        <begin position="5"/>
        <end position="412"/>
    </location>
</feature>
<protein>
    <submittedName>
        <fullName evidence="9">Sialic acid TRAP transporter permease protein SiaT</fullName>
    </submittedName>
</protein>
<dbReference type="GO" id="GO:0005886">
    <property type="term" value="C:plasma membrane"/>
    <property type="evidence" value="ECO:0007669"/>
    <property type="project" value="UniProtKB-SubCell"/>
</dbReference>
<keyword evidence="2" id="KW-1003">Cell membrane</keyword>
<dbReference type="PANTHER" id="PTHR33362:SF3">
    <property type="entry name" value="SIALIC ACID TRAP TRANSPORTER PERMEASE PROTEIN SIAT"/>
    <property type="match status" value="1"/>
</dbReference>
<evidence type="ECO:0000256" key="4">
    <source>
        <dbReference type="ARBA" id="ARBA00022692"/>
    </source>
</evidence>
<name>A0A644XC42_9ZZZZ</name>
<evidence type="ECO:0000256" key="3">
    <source>
        <dbReference type="ARBA" id="ARBA00022519"/>
    </source>
</evidence>
<sequence>MIVFFAAFVIFLIIGIPISISIGASAVLGCLALGYPLVVIGQKMVSGIDSFLLIAVPLFILAGNLMNAGKITEKIFDSAKELVGWIPGGLAHANVVASIIFAGMSGSAVADAGGLGAIEMEAMKKNGYDEDFSGAITAASSVIGPIFPPSIPLIIYGSVASVSVSKLFMGGVVPGLLLGVTLMIMIYFFAKKRHYECHKFNLQALVHQFLHSILALITPLIILSGFTFGLFTPTEASSVAVVYSLLIALFVYKTLDWESFKKCLKDSAISSANTLFIIGTSSLFTYVMAKEGVSRQIADFILSVSSSPAVILLVINVLLLMLGMIMEPGAILTLMLPVLIPIANGLQLDLVFFGVMMVLNLMIGQVTPPFGVCLFVISDVNKLKLEQLYKAILPFLIPLIITLFLVTYIPALVTFLPNTLLAGA</sequence>
<dbReference type="InterPro" id="IPR010656">
    <property type="entry name" value="DctM"/>
</dbReference>
<proteinExistence type="predicted"/>
<keyword evidence="3" id="KW-0997">Cell inner membrane</keyword>
<feature type="transmembrane region" description="Helical" evidence="7">
    <location>
        <begin position="389"/>
        <end position="411"/>
    </location>
</feature>
<gene>
    <name evidence="9" type="primary">siaT_13</name>
    <name evidence="9" type="ORF">SDC9_59834</name>
</gene>
<dbReference type="AlphaFoldDB" id="A0A644XC42"/>
<comment type="caution">
    <text evidence="9">The sequence shown here is derived from an EMBL/GenBank/DDBJ whole genome shotgun (WGS) entry which is preliminary data.</text>
</comment>
<keyword evidence="5 7" id="KW-1133">Transmembrane helix</keyword>
<dbReference type="PIRSF" id="PIRSF006066">
    <property type="entry name" value="HI0050"/>
    <property type="match status" value="1"/>
</dbReference>
<feature type="transmembrane region" description="Helical" evidence="7">
    <location>
        <begin position="352"/>
        <end position="377"/>
    </location>
</feature>
<organism evidence="9">
    <name type="scientific">bioreactor metagenome</name>
    <dbReference type="NCBI Taxonomy" id="1076179"/>
    <lineage>
        <taxon>unclassified sequences</taxon>
        <taxon>metagenomes</taxon>
        <taxon>ecological metagenomes</taxon>
    </lineage>
</organism>
<dbReference type="Pfam" id="PF06808">
    <property type="entry name" value="DctM"/>
    <property type="match status" value="1"/>
</dbReference>
<feature type="transmembrane region" description="Helical" evidence="7">
    <location>
        <begin position="237"/>
        <end position="255"/>
    </location>
</feature>
<feature type="transmembrane region" description="Helical" evidence="7">
    <location>
        <begin position="329"/>
        <end position="346"/>
    </location>
</feature>
<evidence type="ECO:0000256" key="1">
    <source>
        <dbReference type="ARBA" id="ARBA00004429"/>
    </source>
</evidence>
<evidence type="ECO:0000313" key="9">
    <source>
        <dbReference type="EMBL" id="MPM13477.1"/>
    </source>
</evidence>
<keyword evidence="6 7" id="KW-0472">Membrane</keyword>
<dbReference type="InterPro" id="IPR004681">
    <property type="entry name" value="TRAP_DctM"/>
</dbReference>
<evidence type="ECO:0000256" key="7">
    <source>
        <dbReference type="SAM" id="Phobius"/>
    </source>
</evidence>